<reference evidence="2 3" key="1">
    <citation type="submission" date="2018-05" db="EMBL/GenBank/DDBJ databases">
        <title>Genomic Encyclopedia of Type Strains, Phase IV (KMG-IV): sequencing the most valuable type-strain genomes for metagenomic binning, comparative biology and taxonomic classification.</title>
        <authorList>
            <person name="Goeker M."/>
        </authorList>
    </citation>
    <scope>NUCLEOTIDE SEQUENCE [LARGE SCALE GENOMIC DNA]</scope>
    <source>
        <strain evidence="2 3">JC118</strain>
    </source>
</reference>
<dbReference type="Proteomes" id="UP001276902">
    <property type="component" value="Unassembled WGS sequence"/>
</dbReference>
<organism evidence="2 3">
    <name type="scientific">Dielma fastidiosa</name>
    <dbReference type="NCBI Taxonomy" id="1034346"/>
    <lineage>
        <taxon>Bacteria</taxon>
        <taxon>Bacillati</taxon>
        <taxon>Bacillota</taxon>
        <taxon>Erysipelotrichia</taxon>
        <taxon>Erysipelotrichales</taxon>
        <taxon>Erysipelotrichaceae</taxon>
        <taxon>Dielma</taxon>
    </lineage>
</organism>
<protein>
    <submittedName>
        <fullName evidence="1">DUF2620 domain-containing protein</fullName>
    </submittedName>
    <submittedName>
        <fullName evidence="2">Uncharacterized protein DUF2620</fullName>
    </submittedName>
</protein>
<proteinExistence type="predicted"/>
<evidence type="ECO:0000313" key="3">
    <source>
        <dbReference type="Proteomes" id="UP000247612"/>
    </source>
</evidence>
<evidence type="ECO:0000313" key="1">
    <source>
        <dbReference type="EMBL" id="MDY5168227.1"/>
    </source>
</evidence>
<gene>
    <name evidence="2" type="ORF">DES51_104115</name>
    <name evidence="1" type="ORF">MQE39_08880</name>
</gene>
<evidence type="ECO:0000313" key="2">
    <source>
        <dbReference type="EMBL" id="PXX80110.1"/>
    </source>
</evidence>
<dbReference type="RefSeq" id="WP_022937913.1">
    <property type="nucleotide sequence ID" value="NZ_BAABZA010000011.1"/>
</dbReference>
<name>A0A2V2FDV3_9FIRM</name>
<dbReference type="AlphaFoldDB" id="A0A2V2FDV3"/>
<dbReference type="EMBL" id="JALDAW010000013">
    <property type="protein sequence ID" value="MDY5168227.1"/>
    <property type="molecule type" value="Genomic_DNA"/>
</dbReference>
<accession>A0A2V2FDV3</accession>
<reference evidence="1" key="2">
    <citation type="submission" date="2022-03" db="EMBL/GenBank/DDBJ databases">
        <title>First case of bacteraemia caused by Dielma fastidiosa in a patient hospitalised with diverticulitis.</title>
        <authorList>
            <person name="Forman-Ankjaer B."/>
            <person name="Hvid-Jensen F."/>
            <person name="Kobel C.M."/>
            <person name="Greve T."/>
        </authorList>
    </citation>
    <scope>NUCLEOTIDE SEQUENCE</scope>
    <source>
        <strain evidence="1">AUH_DF_2021</strain>
    </source>
</reference>
<sequence length="122" mass="13199">MVRIVVGGQINKQEIHDFLQKNYEGIELAVKNDLDAVNALKMGKFDYYVGACNTGGGGALAMAIALLGQNQCKTISMPGKVFPDEEIIAAVKEGKKAFGFTAQHAEQVLPVLMKAILEKMED</sequence>
<dbReference type="Proteomes" id="UP000247612">
    <property type="component" value="Unassembled WGS sequence"/>
</dbReference>
<dbReference type="EMBL" id="QJKH01000004">
    <property type="protein sequence ID" value="PXX80110.1"/>
    <property type="molecule type" value="Genomic_DNA"/>
</dbReference>
<keyword evidence="3" id="KW-1185">Reference proteome</keyword>
<dbReference type="STRING" id="1034346.GCA_000313565_01609"/>
<dbReference type="Pfam" id="PF10941">
    <property type="entry name" value="DUF2620"/>
    <property type="match status" value="1"/>
</dbReference>
<dbReference type="GeneID" id="94441030"/>
<dbReference type="OrthoDB" id="5191605at2"/>
<dbReference type="InterPro" id="IPR021238">
    <property type="entry name" value="DUF2620"/>
</dbReference>
<comment type="caution">
    <text evidence="2">The sequence shown here is derived from an EMBL/GenBank/DDBJ whole genome shotgun (WGS) entry which is preliminary data.</text>
</comment>